<reference evidence="2 3" key="2">
    <citation type="journal article" date="2024" name="Int. J. Syst. Evol. Microbiol.">
        <title>Promethearchaeum syntrophicum gen. nov., sp. nov., an anaerobic, obligately syntrophic archaeon, the first isolate of the lineage 'Asgard' archaea, and proposal of the new archaeal phylum Promethearchaeota phyl. nov. and kingdom Promethearchaeati regn. nov.</title>
        <authorList>
            <person name="Imachi H."/>
            <person name="Nobu M.K."/>
            <person name="Kato S."/>
            <person name="Takaki Y."/>
            <person name="Miyazaki M."/>
            <person name="Miyata M."/>
            <person name="Ogawara M."/>
            <person name="Saito Y."/>
            <person name="Sakai S."/>
            <person name="Tahara Y.O."/>
            <person name="Takano Y."/>
            <person name="Tasumi E."/>
            <person name="Uematsu K."/>
            <person name="Yoshimura T."/>
            <person name="Itoh T."/>
            <person name="Ohkuma M."/>
            <person name="Takai K."/>
        </authorList>
    </citation>
    <scope>NUCLEOTIDE SEQUENCE [LARGE SCALE GENOMIC DNA]</scope>
    <source>
        <strain evidence="2 3">MK-D1</strain>
    </source>
</reference>
<accession>A0A5B9DB97</accession>
<evidence type="ECO:0000256" key="1">
    <source>
        <dbReference type="SAM" id="Phobius"/>
    </source>
</evidence>
<gene>
    <name evidence="2" type="ORF">DSAG12_02258</name>
</gene>
<keyword evidence="1" id="KW-0812">Transmembrane</keyword>
<dbReference type="GeneID" id="41330246"/>
<keyword evidence="1" id="KW-0472">Membrane</keyword>
<feature type="transmembrane region" description="Helical" evidence="1">
    <location>
        <begin position="437"/>
        <end position="456"/>
    </location>
</feature>
<dbReference type="Proteomes" id="UP000321408">
    <property type="component" value="Chromosome"/>
</dbReference>
<feature type="transmembrane region" description="Helical" evidence="1">
    <location>
        <begin position="824"/>
        <end position="845"/>
    </location>
</feature>
<proteinExistence type="predicted"/>
<feature type="transmembrane region" description="Helical" evidence="1">
    <location>
        <begin position="765"/>
        <end position="786"/>
    </location>
</feature>
<evidence type="ECO:0000313" key="2">
    <source>
        <dbReference type="EMBL" id="QEE16428.1"/>
    </source>
</evidence>
<reference evidence="2 3" key="1">
    <citation type="journal article" date="2020" name="Nature">
        <title>Isolation of an archaeon at the prokaryote-eukaryote interface.</title>
        <authorList>
            <person name="Imachi H."/>
            <person name="Nobu M.K."/>
            <person name="Nakahara N."/>
            <person name="Morono Y."/>
            <person name="Ogawara M."/>
            <person name="Takaki Y."/>
            <person name="Takano Y."/>
            <person name="Uematsu K."/>
            <person name="Ikuta T."/>
            <person name="Ito M."/>
            <person name="Matsui Y."/>
            <person name="Miyazaki M."/>
            <person name="Murata K."/>
            <person name="Saito Y."/>
            <person name="Sakai S."/>
            <person name="Song C."/>
            <person name="Tasumi E."/>
            <person name="Yamanaka Y."/>
            <person name="Yamaguchi T."/>
            <person name="Kamagata Y."/>
            <person name="Tamaki H."/>
            <person name="Takai K."/>
        </authorList>
    </citation>
    <scope>NUCLEOTIDE SEQUENCE [LARGE SCALE GENOMIC DNA]</scope>
    <source>
        <strain evidence="2 3">MK-D1</strain>
    </source>
</reference>
<feature type="transmembrane region" description="Helical" evidence="1">
    <location>
        <begin position="865"/>
        <end position="886"/>
    </location>
</feature>
<dbReference type="AlphaFoldDB" id="A0A5B9DB97"/>
<organism evidence="2 3">
    <name type="scientific">Promethearchaeum syntrophicum</name>
    <dbReference type="NCBI Taxonomy" id="2594042"/>
    <lineage>
        <taxon>Archaea</taxon>
        <taxon>Promethearchaeati</taxon>
        <taxon>Promethearchaeota</taxon>
        <taxon>Promethearchaeia</taxon>
        <taxon>Promethearchaeales</taxon>
        <taxon>Promethearchaeaceae</taxon>
        <taxon>Promethearchaeum</taxon>
    </lineage>
</organism>
<feature type="transmembrane region" description="Helical" evidence="1">
    <location>
        <begin position="299"/>
        <end position="323"/>
    </location>
</feature>
<name>A0A5B9DB97_9ARCH</name>
<keyword evidence="1" id="KW-1133">Transmembrane helix</keyword>
<dbReference type="RefSeq" id="WP_147663306.1">
    <property type="nucleotide sequence ID" value="NZ_CP042905.2"/>
</dbReference>
<evidence type="ECO:0000313" key="3">
    <source>
        <dbReference type="Proteomes" id="UP000321408"/>
    </source>
</evidence>
<feature type="transmembrane region" description="Helical" evidence="1">
    <location>
        <begin position="20"/>
        <end position="41"/>
    </location>
</feature>
<dbReference type="EMBL" id="CP042905">
    <property type="protein sequence ID" value="QEE16428.1"/>
    <property type="molecule type" value="Genomic_DNA"/>
</dbReference>
<feature type="transmembrane region" description="Helical" evidence="1">
    <location>
        <begin position="462"/>
        <end position="484"/>
    </location>
</feature>
<keyword evidence="3" id="KW-1185">Reference proteome</keyword>
<sequence>MKLNRDWIRIKSKKKKIIDLSFSIGFLILIISSVSFLTELIEPQQLADKFNDISDISEKNEYYRYIHLFHSRSRNLNIMNDFDSNIDKIFYDDVNNYNFSQSSLFSYDLCNLNDTGAILVGLSTNLIEQIRSFTNDKNNSELYIINSQNDFLLNYTSDFNITVGDIISINVDNYKLLNISHFEVNFPLLYNFFFNGSSGYDFLSQDISTIIFSSMNFFYELWEDEVSNNPEFQFSFIGFQYLYSFSDFNDIIWSEDEIDNYSEFVRNVEEFFDNEYQDIDIFYIEDSKMINLFHQTSPILRICVSIIRVLQFLFILIPVGFLFRKINKYFETDFFYEANELLHGLPKIVRFRYYINELGLIYVLSEIIGCILVYVFILFQKLFFNIELYFNQQFFIVISLLSFICLILSIILNEFLLHKVLTSKIETPNLKNINKLIPFWLKIAGLIILIIIFILLNRLSNLLLIYSIIIGVITICIVVTYSISKLIRFYIKLKNNRNKIRKNKISTNFILFKQWNQFTPKKIFAFTLISCICTSIIIGSSITLDIVKNDAEWSIGSQISFKKYHNATDISNNLDSNSDIESYTSYISINTDFNTSSSVIQSSYNIMGINIDDWIRHYSKNRISSFLNYENDFNLSKDDVFISYKYKESGFDINDSFPLYFYNNTIHNIDFINFSVKALVKNWPIISSFPENLDSINTENQEFIILPLEQTKNILDQLNIEFYETFLLKVDDNNIGNIIKYISSLPNITEIRTVDLRYYESINDLAMNALKLIIQGGLLFVIIFLISDLKNNDINDSFKSKILGILGLKSDFRKNLGYNLMYECYLLLISLIISSGLLLFIFKIILTDGFSNFFEYSQTTLTKVIITQLSVSIFIIFSQFVSYLKFSKIEISKIFRHPE</sequence>
<protein>
    <submittedName>
        <fullName evidence="2">Uncharacterized protein</fullName>
    </submittedName>
</protein>
<dbReference type="KEGG" id="psyt:DSAG12_02258"/>
<feature type="transmembrane region" description="Helical" evidence="1">
    <location>
        <begin position="360"/>
        <end position="379"/>
    </location>
</feature>
<feature type="transmembrane region" description="Helical" evidence="1">
    <location>
        <begin position="523"/>
        <end position="544"/>
    </location>
</feature>
<feature type="transmembrane region" description="Helical" evidence="1">
    <location>
        <begin position="394"/>
        <end position="416"/>
    </location>
</feature>